<evidence type="ECO:0000256" key="5">
    <source>
        <dbReference type="ARBA" id="ARBA00023237"/>
    </source>
</evidence>
<comment type="similarity">
    <text evidence="2">Belongs to the SusD family.</text>
</comment>
<dbReference type="CDD" id="cd08977">
    <property type="entry name" value="SusD"/>
    <property type="match status" value="1"/>
</dbReference>
<keyword evidence="5" id="KW-0998">Cell outer membrane</keyword>
<sequence>MNRLLYIQRMMKLLVLAAPLLFSSCSDLLENDNEFFHVATQEQQWNSLTDTRSAMFGVYGLMRTALGENNTFWATGDLRMGDFTVRTRSDLQAIRDNKLDSPFENIKKISDWTRFYKVINAACLFIEKAKEVVEKDPAYSEVNYTYDAAQVRVIRALAYFYMVRMWGDVPLITYSYDNGSFPKVARTDAGIVLNYVISELREAAKLLPEQLGATSDKYYGFDANTWRGVLLNRYSAYTILAHVEAWRGNYIDADIYSAQVLDKVPDFIKTIEVLTTTSNLVSSKGIFYDDYNADYRAARLVSFNYKYTSNQINEVGTDGHLESWTLAEPIVRKQLPDIYLSKDTLVNMFMSGYTSDNRFGLNDLTTPVAYYENYITGLSLEYPIFSKIQVVTGSENGSHNLGVYSSSIIFSRLADMQLLRAEALVILNRVSDALSLLNELRDMRNLPSLSYAKNLDSDPKKLLKEIFQERRRELIGEGHRWYDRIREARIVGDDWEMMTLINNGGIYWPVSENVMRENPAIEQNDYWKR</sequence>
<protein>
    <submittedName>
        <fullName evidence="9">Starch-binding associating with outer membrane</fullName>
    </submittedName>
</protein>
<proteinExistence type="inferred from homology"/>
<dbReference type="Pfam" id="PF14322">
    <property type="entry name" value="SusD-like_3"/>
    <property type="match status" value="1"/>
</dbReference>
<dbReference type="InterPro" id="IPR012944">
    <property type="entry name" value="SusD_RagB_dom"/>
</dbReference>
<dbReference type="RefSeq" id="WP_049703069.1">
    <property type="nucleotide sequence ID" value="NZ_FNDO01000059.1"/>
</dbReference>
<keyword evidence="3 6" id="KW-0732">Signal</keyword>
<feature type="domain" description="RagB/SusD" evidence="7">
    <location>
        <begin position="385"/>
        <end position="527"/>
    </location>
</feature>
<dbReference type="Proteomes" id="UP000181870">
    <property type="component" value="Unassembled WGS sequence"/>
</dbReference>
<dbReference type="GO" id="GO:0009279">
    <property type="term" value="C:cell outer membrane"/>
    <property type="evidence" value="ECO:0007669"/>
    <property type="project" value="UniProtKB-SubCell"/>
</dbReference>
<dbReference type="EMBL" id="FNDO01000059">
    <property type="protein sequence ID" value="SDI61329.1"/>
    <property type="molecule type" value="Genomic_DNA"/>
</dbReference>
<feature type="domain" description="SusD-like N-terminal" evidence="8">
    <location>
        <begin position="91"/>
        <end position="211"/>
    </location>
</feature>
<dbReference type="PROSITE" id="PS51257">
    <property type="entry name" value="PROKAR_LIPOPROTEIN"/>
    <property type="match status" value="1"/>
</dbReference>
<reference evidence="9 10" key="1">
    <citation type="submission" date="2016-10" db="EMBL/GenBank/DDBJ databases">
        <authorList>
            <person name="de Groot N.N."/>
        </authorList>
    </citation>
    <scope>NUCLEOTIDE SEQUENCE [LARGE SCALE GENOMIC DNA]</scope>
    <source>
        <strain evidence="9 10">NLAE-zl-C57</strain>
    </source>
</reference>
<feature type="chain" id="PRO_5010367306" evidence="6">
    <location>
        <begin position="18"/>
        <end position="529"/>
    </location>
</feature>
<evidence type="ECO:0000256" key="4">
    <source>
        <dbReference type="ARBA" id="ARBA00023136"/>
    </source>
</evidence>
<evidence type="ECO:0000256" key="3">
    <source>
        <dbReference type="ARBA" id="ARBA00022729"/>
    </source>
</evidence>
<dbReference type="AlphaFoldDB" id="A0A1G8M065"/>
<dbReference type="Gene3D" id="1.25.40.390">
    <property type="match status" value="1"/>
</dbReference>
<keyword evidence="4" id="KW-0472">Membrane</keyword>
<evidence type="ECO:0000259" key="8">
    <source>
        <dbReference type="Pfam" id="PF14322"/>
    </source>
</evidence>
<dbReference type="SUPFAM" id="SSF48452">
    <property type="entry name" value="TPR-like"/>
    <property type="match status" value="1"/>
</dbReference>
<evidence type="ECO:0000256" key="2">
    <source>
        <dbReference type="ARBA" id="ARBA00006275"/>
    </source>
</evidence>
<evidence type="ECO:0000256" key="1">
    <source>
        <dbReference type="ARBA" id="ARBA00004442"/>
    </source>
</evidence>
<evidence type="ECO:0000313" key="9">
    <source>
        <dbReference type="EMBL" id="SDI61329.1"/>
    </source>
</evidence>
<dbReference type="InterPro" id="IPR011990">
    <property type="entry name" value="TPR-like_helical_dom_sf"/>
</dbReference>
<dbReference type="InterPro" id="IPR033985">
    <property type="entry name" value="SusD-like_N"/>
</dbReference>
<name>A0A1G8M065_BACOV</name>
<accession>A0A1G8M065</accession>
<feature type="signal peptide" evidence="6">
    <location>
        <begin position="1"/>
        <end position="17"/>
    </location>
</feature>
<evidence type="ECO:0000259" key="7">
    <source>
        <dbReference type="Pfam" id="PF07980"/>
    </source>
</evidence>
<comment type="subcellular location">
    <subcellularLocation>
        <location evidence="1">Cell outer membrane</location>
    </subcellularLocation>
</comment>
<organism evidence="9 10">
    <name type="scientific">Bacteroides ovatus</name>
    <dbReference type="NCBI Taxonomy" id="28116"/>
    <lineage>
        <taxon>Bacteria</taxon>
        <taxon>Pseudomonadati</taxon>
        <taxon>Bacteroidota</taxon>
        <taxon>Bacteroidia</taxon>
        <taxon>Bacteroidales</taxon>
        <taxon>Bacteroidaceae</taxon>
        <taxon>Bacteroides</taxon>
    </lineage>
</organism>
<evidence type="ECO:0000313" key="10">
    <source>
        <dbReference type="Proteomes" id="UP000181870"/>
    </source>
</evidence>
<evidence type="ECO:0000256" key="6">
    <source>
        <dbReference type="SAM" id="SignalP"/>
    </source>
</evidence>
<gene>
    <name evidence="9" type="ORF">SAMN05192582_10595</name>
</gene>
<dbReference type="Pfam" id="PF07980">
    <property type="entry name" value="SusD_RagB"/>
    <property type="match status" value="1"/>
</dbReference>